<dbReference type="EMBL" id="JADWDJ010000032">
    <property type="protein sequence ID" value="KAG5260584.1"/>
    <property type="molecule type" value="Genomic_DNA"/>
</dbReference>
<evidence type="ECO:0000259" key="1">
    <source>
        <dbReference type="Pfam" id="PF06668"/>
    </source>
</evidence>
<reference evidence="2" key="1">
    <citation type="submission" date="2020-10" db="EMBL/GenBank/DDBJ databases">
        <title>Chromosome-scale genome assembly of the Allis shad, Alosa alosa.</title>
        <authorList>
            <person name="Margot Z."/>
            <person name="Christophe K."/>
            <person name="Cabau C."/>
            <person name="Louis A."/>
            <person name="Berthelot C."/>
            <person name="Parey E."/>
            <person name="Roest Crollius H."/>
            <person name="Montfort J."/>
            <person name="Robinson-Rechavi M."/>
            <person name="Bucao C."/>
            <person name="Bouchez O."/>
            <person name="Gislard M."/>
            <person name="Lluch J."/>
            <person name="Milhes M."/>
            <person name="Lampietro C."/>
            <person name="Lopez Roques C."/>
            <person name="Donnadieu C."/>
            <person name="Braasch I."/>
            <person name="Desvignes T."/>
            <person name="Postlethwait J."/>
            <person name="Bobe J."/>
            <person name="Guiguen Y."/>
        </authorList>
    </citation>
    <scope>NUCLEOTIDE SEQUENCE</scope>
    <source>
        <strain evidence="2">M-15738</strain>
        <tissue evidence="2">Blood</tissue>
    </source>
</reference>
<dbReference type="PANTHER" id="PTHR10338:SF115">
    <property type="entry name" value="INTER-ALPHA-TRYPSIN INHIBITOR HEAVY CHAIN H3"/>
    <property type="match status" value="1"/>
</dbReference>
<name>A0AAV6FCT1_9TELE</name>
<proteinExistence type="predicted"/>
<keyword evidence="3" id="KW-1185">Reference proteome</keyword>
<dbReference type="GO" id="GO:0030212">
    <property type="term" value="P:hyaluronan metabolic process"/>
    <property type="evidence" value="ECO:0007669"/>
    <property type="project" value="InterPro"/>
</dbReference>
<evidence type="ECO:0000313" key="2">
    <source>
        <dbReference type="EMBL" id="KAG5260584.1"/>
    </source>
</evidence>
<organism evidence="2 3">
    <name type="scientific">Alosa alosa</name>
    <name type="common">allis shad</name>
    <dbReference type="NCBI Taxonomy" id="278164"/>
    <lineage>
        <taxon>Eukaryota</taxon>
        <taxon>Metazoa</taxon>
        <taxon>Chordata</taxon>
        <taxon>Craniata</taxon>
        <taxon>Vertebrata</taxon>
        <taxon>Euteleostomi</taxon>
        <taxon>Actinopterygii</taxon>
        <taxon>Neopterygii</taxon>
        <taxon>Teleostei</taxon>
        <taxon>Clupei</taxon>
        <taxon>Clupeiformes</taxon>
        <taxon>Clupeoidei</taxon>
        <taxon>Clupeidae</taxon>
        <taxon>Alosa</taxon>
    </lineage>
</organism>
<protein>
    <recommendedName>
        <fullName evidence="1">Inter-alpha-trypsin inhibitor heavy chain C-terminal domain-containing protein</fullName>
    </recommendedName>
</protein>
<dbReference type="Proteomes" id="UP000823561">
    <property type="component" value="Unassembled WGS sequence"/>
</dbReference>
<dbReference type="GO" id="GO:0004867">
    <property type="term" value="F:serine-type endopeptidase inhibitor activity"/>
    <property type="evidence" value="ECO:0007669"/>
    <property type="project" value="InterPro"/>
</dbReference>
<dbReference type="InterPro" id="IPR050934">
    <property type="entry name" value="ITIH"/>
</dbReference>
<dbReference type="Pfam" id="PF06668">
    <property type="entry name" value="ITI_HC_C"/>
    <property type="match status" value="1"/>
</dbReference>
<sequence>MTASWLRAVIISPLSQESLNKGIGLIKFTGIVVNGQTIGDKKVDPGSKLNTYFGRFGIVHQTLGIQLVVSTDGITVFLNKKTTQFDWSETTLAKNEIMDLQITKGRSLTVTLKDTVKFVIILHKVWKKHPYHQDYLGFYTIDSHLLSPRVHGLLGQFYHGVQFEVSNLHPGEDPEKPDATMDVKGHKLTVTRGWQRDFRRDVKNGEKVPCWFVHSNGTGLIDGSHGDYVVSNLF</sequence>
<dbReference type="PANTHER" id="PTHR10338">
    <property type="entry name" value="INTER-ALPHA-TRYPSIN INHIBITOR HEAVY CHAIN FAMILY MEMBER"/>
    <property type="match status" value="1"/>
</dbReference>
<accession>A0AAV6FCT1</accession>
<feature type="domain" description="Inter-alpha-trypsin inhibitor heavy chain C-terminal" evidence="1">
    <location>
        <begin position="29"/>
        <end position="214"/>
    </location>
</feature>
<gene>
    <name evidence="2" type="ORF">AALO_G00305160</name>
</gene>
<comment type="caution">
    <text evidence="2">The sequence shown here is derived from an EMBL/GenBank/DDBJ whole genome shotgun (WGS) entry which is preliminary data.</text>
</comment>
<evidence type="ECO:0000313" key="3">
    <source>
        <dbReference type="Proteomes" id="UP000823561"/>
    </source>
</evidence>
<dbReference type="InterPro" id="IPR010600">
    <property type="entry name" value="ITI_HC_C"/>
</dbReference>
<dbReference type="AlphaFoldDB" id="A0AAV6FCT1"/>